<dbReference type="InterPro" id="IPR005467">
    <property type="entry name" value="His_kinase_dom"/>
</dbReference>
<keyword evidence="3" id="KW-0808">Transferase</keyword>
<dbReference type="PROSITE" id="PS50109">
    <property type="entry name" value="HIS_KIN"/>
    <property type="match status" value="1"/>
</dbReference>
<dbReference type="SMART" id="SM00387">
    <property type="entry name" value="HATPase_c"/>
    <property type="match status" value="1"/>
</dbReference>
<dbReference type="EMBL" id="DTHB01000016">
    <property type="protein sequence ID" value="HGB14081.1"/>
    <property type="molecule type" value="Genomic_DNA"/>
</dbReference>
<dbReference type="PROSITE" id="PS50110">
    <property type="entry name" value="RESPONSE_REGULATORY"/>
    <property type="match status" value="1"/>
</dbReference>
<dbReference type="GO" id="GO:0005886">
    <property type="term" value="C:plasma membrane"/>
    <property type="evidence" value="ECO:0007669"/>
    <property type="project" value="UniProtKB-SubCell"/>
</dbReference>
<name>A0A7C3SI30_9BACT</name>
<dbReference type="AlphaFoldDB" id="A0A7C3SI30"/>
<dbReference type="CDD" id="cd00156">
    <property type="entry name" value="REC"/>
    <property type="match status" value="1"/>
</dbReference>
<evidence type="ECO:0000256" key="6">
    <source>
        <dbReference type="ARBA" id="ARBA00022989"/>
    </source>
</evidence>
<dbReference type="Gene3D" id="3.30.450.20">
    <property type="entry name" value="PAS domain"/>
    <property type="match status" value="1"/>
</dbReference>
<evidence type="ECO:0000256" key="2">
    <source>
        <dbReference type="ARBA" id="ARBA00022475"/>
    </source>
</evidence>
<dbReference type="SUPFAM" id="SSF55874">
    <property type="entry name" value="ATPase domain of HSP90 chaperone/DNA topoisomerase II/histidine kinase"/>
    <property type="match status" value="1"/>
</dbReference>
<evidence type="ECO:0000256" key="1">
    <source>
        <dbReference type="ARBA" id="ARBA00004651"/>
    </source>
</evidence>
<dbReference type="InterPro" id="IPR050482">
    <property type="entry name" value="Sensor_HK_TwoCompSys"/>
</dbReference>
<organism evidence="12">
    <name type="scientific">Desulfobacca acetoxidans</name>
    <dbReference type="NCBI Taxonomy" id="60893"/>
    <lineage>
        <taxon>Bacteria</taxon>
        <taxon>Pseudomonadati</taxon>
        <taxon>Thermodesulfobacteriota</taxon>
        <taxon>Desulfobaccia</taxon>
        <taxon>Desulfobaccales</taxon>
        <taxon>Desulfobaccaceae</taxon>
        <taxon>Desulfobacca</taxon>
    </lineage>
</organism>
<dbReference type="Gene3D" id="1.20.5.1930">
    <property type="match status" value="1"/>
</dbReference>
<evidence type="ECO:0000256" key="7">
    <source>
        <dbReference type="ARBA" id="ARBA00023012"/>
    </source>
</evidence>
<dbReference type="InterPro" id="IPR036890">
    <property type="entry name" value="HATPase_C_sf"/>
</dbReference>
<dbReference type="Pfam" id="PF08448">
    <property type="entry name" value="PAS_4"/>
    <property type="match status" value="1"/>
</dbReference>
<dbReference type="SUPFAM" id="SSF55781">
    <property type="entry name" value="GAF domain-like"/>
    <property type="match status" value="1"/>
</dbReference>
<dbReference type="SMART" id="SM00448">
    <property type="entry name" value="REC"/>
    <property type="match status" value="1"/>
</dbReference>
<dbReference type="InterPro" id="IPR035965">
    <property type="entry name" value="PAS-like_dom_sf"/>
</dbReference>
<keyword evidence="4" id="KW-0812">Transmembrane</keyword>
<evidence type="ECO:0000259" key="10">
    <source>
        <dbReference type="PROSITE" id="PS50109"/>
    </source>
</evidence>
<dbReference type="Pfam" id="PF00072">
    <property type="entry name" value="Response_reg"/>
    <property type="match status" value="1"/>
</dbReference>
<evidence type="ECO:0000256" key="4">
    <source>
        <dbReference type="ARBA" id="ARBA00022692"/>
    </source>
</evidence>
<feature type="modified residue" description="4-aspartylphosphate" evidence="9">
    <location>
        <position position="59"/>
    </location>
</feature>
<accession>A0A7C3SI30</accession>
<evidence type="ECO:0000256" key="8">
    <source>
        <dbReference type="ARBA" id="ARBA00023136"/>
    </source>
</evidence>
<dbReference type="InterPro" id="IPR011006">
    <property type="entry name" value="CheY-like_superfamily"/>
</dbReference>
<evidence type="ECO:0000259" key="11">
    <source>
        <dbReference type="PROSITE" id="PS50110"/>
    </source>
</evidence>
<evidence type="ECO:0000256" key="9">
    <source>
        <dbReference type="PROSITE-ProRule" id="PRU00169"/>
    </source>
</evidence>
<dbReference type="Gene3D" id="3.40.50.2300">
    <property type="match status" value="1"/>
</dbReference>
<dbReference type="SUPFAM" id="SSF55785">
    <property type="entry name" value="PYP-like sensor domain (PAS domain)"/>
    <property type="match status" value="1"/>
</dbReference>
<dbReference type="InterPro" id="IPR029016">
    <property type="entry name" value="GAF-like_dom_sf"/>
</dbReference>
<dbReference type="Gene3D" id="3.30.450.40">
    <property type="match status" value="1"/>
</dbReference>
<dbReference type="Gene3D" id="3.30.565.10">
    <property type="entry name" value="Histidine kinase-like ATPase, C-terminal domain"/>
    <property type="match status" value="1"/>
</dbReference>
<comment type="subcellular location">
    <subcellularLocation>
        <location evidence="1">Cell membrane</location>
        <topology evidence="1">Multi-pass membrane protein</topology>
    </subcellularLocation>
</comment>
<comment type="caution">
    <text evidence="12">The sequence shown here is derived from an EMBL/GenBank/DDBJ whole genome shotgun (WGS) entry which is preliminary data.</text>
</comment>
<dbReference type="PANTHER" id="PTHR24421">
    <property type="entry name" value="NITRATE/NITRITE SENSOR PROTEIN NARX-RELATED"/>
    <property type="match status" value="1"/>
</dbReference>
<gene>
    <name evidence="12" type="ORF">ENV62_02420</name>
</gene>
<dbReference type="GO" id="GO:0000155">
    <property type="term" value="F:phosphorelay sensor kinase activity"/>
    <property type="evidence" value="ECO:0007669"/>
    <property type="project" value="InterPro"/>
</dbReference>
<evidence type="ECO:0000256" key="5">
    <source>
        <dbReference type="ARBA" id="ARBA00022777"/>
    </source>
</evidence>
<keyword evidence="5" id="KW-0418">Kinase</keyword>
<sequence>MTPKTTRILLVEDNPGDARLIREMLAESGEESFTIDWVSQLSQGLEKLARENFDVVLLDLGLPDSQGLETFSRAYARQPRLPFVVLTGLADEALGLSALRQGAQDYLIKGRVDGRLLCRAIRYAIERKQIQDALKAEKERLFFLLESLPAGVTLKAPDYSIRYANRFFRDIFGPWEGKRCFEVIFGAKESCEDCPSVKVLKTNQPLQEERTLPDRDRTYQVYIYPFHDTEGFPLVLSLAIDITARKQLEESLEASRRFLEISHRHSALTPLLEDFMAEIKRFTGCAAVGIRIMEDRGDIPFRVFSGLDLPACDLKSSWGAESGHFMCLKVIQGRVDPRMPFFTESGSFYSNHTSGLLATMSPTEKGKTCSLCNEFGFESVALVPVRLGPRIMGLLQAADPRQNLVTARKVEDLERAAVYLGTALEKLKAQESIHVLSQELLRAQEHERQRISRELHDSIAQELAALKITMENLRAELSERPELSQKLWQVSEKLQGTLNSVRNLSYILRPPDLEHLGLVQAIRRRCEEVAARTGLQIDFRAAGMEAVTLDYDTAINLYRIVREGLTNVERHARAAKANIRLVASFPKIILRLEDDGQGFEAIEPGVPTAPGKRMGLLGMKERVALLGGQMNIETQPNKGTKITVEIPWLRKP</sequence>
<proteinExistence type="predicted"/>
<dbReference type="Pfam" id="PF02518">
    <property type="entry name" value="HATPase_c"/>
    <property type="match status" value="1"/>
</dbReference>
<dbReference type="GO" id="GO:0046983">
    <property type="term" value="F:protein dimerization activity"/>
    <property type="evidence" value="ECO:0007669"/>
    <property type="project" value="InterPro"/>
</dbReference>
<dbReference type="InterPro" id="IPR013656">
    <property type="entry name" value="PAS_4"/>
</dbReference>
<keyword evidence="6" id="KW-1133">Transmembrane helix</keyword>
<feature type="domain" description="Histidine kinase" evidence="10">
    <location>
        <begin position="454"/>
        <end position="650"/>
    </location>
</feature>
<keyword evidence="8" id="KW-0472">Membrane</keyword>
<dbReference type="SUPFAM" id="SSF52172">
    <property type="entry name" value="CheY-like"/>
    <property type="match status" value="1"/>
</dbReference>
<dbReference type="PANTHER" id="PTHR24421:SF37">
    <property type="entry name" value="SENSOR HISTIDINE KINASE NARS"/>
    <property type="match status" value="1"/>
</dbReference>
<evidence type="ECO:0000313" key="12">
    <source>
        <dbReference type="EMBL" id="HGB14081.1"/>
    </source>
</evidence>
<dbReference type="InterPro" id="IPR001789">
    <property type="entry name" value="Sig_transdc_resp-reg_receiver"/>
</dbReference>
<protein>
    <submittedName>
        <fullName evidence="12">Response regulator</fullName>
    </submittedName>
</protein>
<dbReference type="InterPro" id="IPR011712">
    <property type="entry name" value="Sig_transdc_His_kin_sub3_dim/P"/>
</dbReference>
<keyword evidence="7" id="KW-0902">Two-component regulatory system</keyword>
<dbReference type="InterPro" id="IPR003594">
    <property type="entry name" value="HATPase_dom"/>
</dbReference>
<reference evidence="12" key="1">
    <citation type="journal article" date="2020" name="mSystems">
        <title>Genome- and Community-Level Interaction Insights into Carbon Utilization and Element Cycling Functions of Hydrothermarchaeota in Hydrothermal Sediment.</title>
        <authorList>
            <person name="Zhou Z."/>
            <person name="Liu Y."/>
            <person name="Xu W."/>
            <person name="Pan J."/>
            <person name="Luo Z.H."/>
            <person name="Li M."/>
        </authorList>
    </citation>
    <scope>NUCLEOTIDE SEQUENCE [LARGE SCALE GENOMIC DNA]</scope>
    <source>
        <strain evidence="12">SpSt-776</strain>
    </source>
</reference>
<keyword evidence="9" id="KW-0597">Phosphoprotein</keyword>
<dbReference type="Pfam" id="PF07730">
    <property type="entry name" value="HisKA_3"/>
    <property type="match status" value="1"/>
</dbReference>
<evidence type="ECO:0000256" key="3">
    <source>
        <dbReference type="ARBA" id="ARBA00022679"/>
    </source>
</evidence>
<keyword evidence="2" id="KW-1003">Cell membrane</keyword>
<dbReference type="CDD" id="cd16917">
    <property type="entry name" value="HATPase_UhpB-NarQ-NarX-like"/>
    <property type="match status" value="1"/>
</dbReference>
<feature type="domain" description="Response regulatory" evidence="11">
    <location>
        <begin position="7"/>
        <end position="124"/>
    </location>
</feature>